<keyword evidence="2" id="KW-1185">Reference proteome</keyword>
<evidence type="ECO:0000313" key="1">
    <source>
        <dbReference type="EMBL" id="GGE54283.1"/>
    </source>
</evidence>
<name>A0A917AHS1_9BACI</name>
<evidence type="ECO:0008006" key="3">
    <source>
        <dbReference type="Google" id="ProtNLM"/>
    </source>
</evidence>
<evidence type="ECO:0000313" key="2">
    <source>
        <dbReference type="Proteomes" id="UP000605259"/>
    </source>
</evidence>
<dbReference type="AlphaFoldDB" id="A0A917AHS1"/>
<gene>
    <name evidence="1" type="ORF">GCM10007140_00790</name>
</gene>
<dbReference type="EMBL" id="BMFK01000001">
    <property type="protein sequence ID" value="GGE54283.1"/>
    <property type="molecule type" value="Genomic_DNA"/>
</dbReference>
<reference evidence="1" key="2">
    <citation type="submission" date="2020-09" db="EMBL/GenBank/DDBJ databases">
        <authorList>
            <person name="Sun Q."/>
            <person name="Zhou Y."/>
        </authorList>
    </citation>
    <scope>NUCLEOTIDE SEQUENCE</scope>
    <source>
        <strain evidence="1">CGMCC 1.12698</strain>
    </source>
</reference>
<organism evidence="1 2">
    <name type="scientific">Priestia taiwanensis</name>
    <dbReference type="NCBI Taxonomy" id="1347902"/>
    <lineage>
        <taxon>Bacteria</taxon>
        <taxon>Bacillati</taxon>
        <taxon>Bacillota</taxon>
        <taxon>Bacilli</taxon>
        <taxon>Bacillales</taxon>
        <taxon>Bacillaceae</taxon>
        <taxon>Priestia</taxon>
    </lineage>
</organism>
<sequence length="57" mass="6515">MFEPTERKTTLEEQLVDIQDALEKDTSTTFICLVNNEAALALYTKIGFKIESIKNIH</sequence>
<protein>
    <recommendedName>
        <fullName evidence="3">Acetyltransferase</fullName>
    </recommendedName>
</protein>
<reference evidence="1" key="1">
    <citation type="journal article" date="2014" name="Int. J. Syst. Evol. Microbiol.">
        <title>Complete genome sequence of Corynebacterium casei LMG S-19264T (=DSM 44701T), isolated from a smear-ripened cheese.</title>
        <authorList>
            <consortium name="US DOE Joint Genome Institute (JGI-PGF)"/>
            <person name="Walter F."/>
            <person name="Albersmeier A."/>
            <person name="Kalinowski J."/>
            <person name="Ruckert C."/>
        </authorList>
    </citation>
    <scope>NUCLEOTIDE SEQUENCE</scope>
    <source>
        <strain evidence="1">CGMCC 1.12698</strain>
    </source>
</reference>
<comment type="caution">
    <text evidence="1">The sequence shown here is derived from an EMBL/GenBank/DDBJ whole genome shotgun (WGS) entry which is preliminary data.</text>
</comment>
<proteinExistence type="predicted"/>
<dbReference type="Proteomes" id="UP000605259">
    <property type="component" value="Unassembled WGS sequence"/>
</dbReference>
<accession>A0A917AHS1</accession>